<dbReference type="PROSITE" id="PS51257">
    <property type="entry name" value="PROKAR_LIPOPROTEIN"/>
    <property type="match status" value="1"/>
</dbReference>
<evidence type="ECO:0000313" key="1">
    <source>
        <dbReference type="EMBL" id="AEG16743.1"/>
    </source>
</evidence>
<keyword evidence="2" id="KW-1185">Reference proteome</keyword>
<dbReference type="CDD" id="cd13520">
    <property type="entry name" value="PBP2_TAXI_TRAP"/>
    <property type="match status" value="1"/>
</dbReference>
<dbReference type="EMBL" id="CP002770">
    <property type="protein sequence ID" value="AEG16743.1"/>
    <property type="molecule type" value="Genomic_DNA"/>
</dbReference>
<dbReference type="Pfam" id="PF16868">
    <property type="entry name" value="NMT1_3"/>
    <property type="match status" value="1"/>
</dbReference>
<keyword evidence="1" id="KW-0675">Receptor</keyword>
<proteinExistence type="predicted"/>
<gene>
    <name evidence="1" type="ordered locus">Desku_3254</name>
</gene>
<dbReference type="KEGG" id="dku:Desku_3254"/>
<dbReference type="AlphaFoldDB" id="A0AAU8PF55"/>
<evidence type="ECO:0000313" key="2">
    <source>
        <dbReference type="Proteomes" id="UP000009229"/>
    </source>
</evidence>
<protein>
    <submittedName>
        <fullName evidence="1">TRAP transporter solute receptor, TAXI family</fullName>
    </submittedName>
</protein>
<dbReference type="PANTHER" id="PTHR42941">
    <property type="entry name" value="SLL1037 PROTEIN"/>
    <property type="match status" value="1"/>
</dbReference>
<dbReference type="Proteomes" id="UP000009229">
    <property type="component" value="Chromosome"/>
</dbReference>
<dbReference type="InterPro" id="IPR011852">
    <property type="entry name" value="TRAP_TAXI"/>
</dbReference>
<dbReference type="NCBIfam" id="TIGR02122">
    <property type="entry name" value="TRAP_TAXI"/>
    <property type="match status" value="1"/>
</dbReference>
<organism evidence="1 2">
    <name type="scientific">Desulfofundulus kuznetsovii (strain DSM 6115 / VKM B-1805 / 17)</name>
    <name type="common">Desulfotomaculum kuznetsovii</name>
    <dbReference type="NCBI Taxonomy" id="760568"/>
    <lineage>
        <taxon>Bacteria</taxon>
        <taxon>Bacillati</taxon>
        <taxon>Bacillota</taxon>
        <taxon>Clostridia</taxon>
        <taxon>Eubacteriales</taxon>
        <taxon>Peptococcaceae</taxon>
        <taxon>Desulfofundulus</taxon>
    </lineage>
</organism>
<reference evidence="2" key="1">
    <citation type="submission" date="2011-05" db="EMBL/GenBank/DDBJ databases">
        <title>Complete sequence of Desulfotomaculum kuznetsovii DSM 6115.</title>
        <authorList>
            <person name="Lucas S."/>
            <person name="Han J."/>
            <person name="Lapidus A."/>
            <person name="Cheng J.-F."/>
            <person name="Goodwin L."/>
            <person name="Pitluck S."/>
            <person name="Peters L."/>
            <person name="Mikhailova N."/>
            <person name="Lu M."/>
            <person name="Saunders E."/>
            <person name="Han C."/>
            <person name="Tapia R."/>
            <person name="Land M."/>
            <person name="Hauser L."/>
            <person name="Kyrpides N."/>
            <person name="Ivanova N."/>
            <person name="Pagani I."/>
            <person name="Nazina T."/>
            <person name="Ivanova A."/>
            <person name="Parshina S."/>
            <person name="Kuever J."/>
            <person name="Muyzer G."/>
            <person name="Plugge C."/>
            <person name="Stams A."/>
            <person name="Woyke T."/>
        </authorList>
    </citation>
    <scope>NUCLEOTIDE SEQUENCE [LARGE SCALE GENOMIC DNA]</scope>
    <source>
        <strain evidence="2">DSM 6115 / VKM B-1805 / 17</strain>
    </source>
</reference>
<accession>A0AAU8PF55</accession>
<dbReference type="SUPFAM" id="SSF53850">
    <property type="entry name" value="Periplasmic binding protein-like II"/>
    <property type="match status" value="1"/>
</dbReference>
<dbReference type="RefSeq" id="WP_013824249.1">
    <property type="nucleotide sequence ID" value="NC_015573.1"/>
</dbReference>
<dbReference type="PANTHER" id="PTHR42941:SF1">
    <property type="entry name" value="SLL1037 PROTEIN"/>
    <property type="match status" value="1"/>
</dbReference>
<sequence>MKKRPVVAILTVILVIGLLSAGISGCGKKGGGENQPGQGSQKAYSFATAGTGGTYYPMGGAIASIVKEQGIDISVETSGGSAENLRLIQSGQTDMAWANASEIYWAWNGQEFFKDQKIQDFRLVAFAWGAAYHWVSLQESGIKTMADFAGKRVSIGPQGSGSAIFGETFLKHMGLWDKVKVMYYPPEDMADGLKNRTIDVMGYFSRVPWAAITDVSALTPVNLIDAPSEGEQKGFGQKYPFYLIQEVKSGTYKGQEKDIKFYNNPVYLVVHKDVPEETVYKMLQAIYSDSGQAKLRQTHKAGEDMTLQNALLGMDKLAVPLHPGAEKFFKEKGMTIPPNISSSS</sequence>
<name>A0AAU8PF55_DESK7</name>
<dbReference type="Gene3D" id="3.40.190.10">
    <property type="entry name" value="Periplasmic binding protein-like II"/>
    <property type="match status" value="2"/>
</dbReference>